<keyword evidence="2" id="KW-1185">Reference proteome</keyword>
<dbReference type="EMBL" id="JACCDE010000009">
    <property type="protein sequence ID" value="NYS77695.1"/>
    <property type="molecule type" value="Genomic_DNA"/>
</dbReference>
<dbReference type="RefSeq" id="WP_179915752.1">
    <property type="nucleotide sequence ID" value="NZ_JACCDE010000009.1"/>
</dbReference>
<sequence>MPETKTHQRFRSRAEQLEMYLEAMDAAARVTFNMLGHKEHEGKNVDDALPIKCDNYTRLNHPVSHRSRVYNYCRSKNTLSAIVEVFGFFSEYMRDVLKEIYITNPMAVVGKSNKQLNLTFTDISKFVTLNELHKKMVDDVFRSIEDERSTIKLIDRILKDTGANISSADKGSVLPYLELRHLIIHNNSKVDRAFEDKYGALFSLKAGDKVPSKFNVADTAIEKIIPFIKKVDSEFIRLSLVSAI</sequence>
<name>A0A7Z0LSF1_9GAMM</name>
<evidence type="ECO:0000313" key="1">
    <source>
        <dbReference type="EMBL" id="NYS77695.1"/>
    </source>
</evidence>
<proteinExistence type="predicted"/>
<dbReference type="AlphaFoldDB" id="A0A7Z0LSF1"/>
<evidence type="ECO:0000313" key="2">
    <source>
        <dbReference type="Proteomes" id="UP000526892"/>
    </source>
</evidence>
<gene>
    <name evidence="1" type="ORF">HZS80_08185</name>
</gene>
<protein>
    <recommendedName>
        <fullName evidence="3">RiboL-PSP-HEPN domain-containing protein</fullName>
    </recommendedName>
</protein>
<organism evidence="1 2">
    <name type="scientific">Vreelandella glaciei</name>
    <dbReference type="NCBI Taxonomy" id="186761"/>
    <lineage>
        <taxon>Bacteria</taxon>
        <taxon>Pseudomonadati</taxon>
        <taxon>Pseudomonadota</taxon>
        <taxon>Gammaproteobacteria</taxon>
        <taxon>Oceanospirillales</taxon>
        <taxon>Halomonadaceae</taxon>
        <taxon>Vreelandella</taxon>
    </lineage>
</organism>
<evidence type="ECO:0008006" key="3">
    <source>
        <dbReference type="Google" id="ProtNLM"/>
    </source>
</evidence>
<reference evidence="1 2" key="1">
    <citation type="journal article" date="2003" name="Extremophiles">
        <title>Halomonas glaciei sp. nov. isolated from fast ice of Adelie Land, Antarctica.</title>
        <authorList>
            <person name="Reddy G.S."/>
            <person name="Raghavan P.U."/>
            <person name="Sarita N.B."/>
            <person name="Prakash J.S."/>
            <person name="Nagesh N."/>
            <person name="Delille D."/>
            <person name="Shivaji S."/>
        </authorList>
    </citation>
    <scope>NUCLEOTIDE SEQUENCE [LARGE SCALE GENOMIC DNA]</scope>
    <source>
        <strain evidence="1 2">DD39</strain>
    </source>
</reference>
<dbReference type="Proteomes" id="UP000526892">
    <property type="component" value="Unassembled WGS sequence"/>
</dbReference>
<accession>A0A7Z0LSF1</accession>
<comment type="caution">
    <text evidence="1">The sequence shown here is derived from an EMBL/GenBank/DDBJ whole genome shotgun (WGS) entry which is preliminary data.</text>
</comment>